<evidence type="ECO:0000313" key="2">
    <source>
        <dbReference type="Proteomes" id="UP000061569"/>
    </source>
</evidence>
<dbReference type="Proteomes" id="UP000061569">
    <property type="component" value="Chromosome"/>
</dbReference>
<dbReference type="AlphaFoldDB" id="A0A0S2DPN0"/>
<dbReference type="EMBL" id="CP013140">
    <property type="protein sequence ID" value="ALN60365.1"/>
    <property type="molecule type" value="Genomic_DNA"/>
</dbReference>
<dbReference type="PANTHER" id="PTHR43471:SF1">
    <property type="entry name" value="ABC TRANSPORTER PERMEASE PROTEIN NOSY-RELATED"/>
    <property type="match status" value="1"/>
</dbReference>
<dbReference type="STRING" id="69.GLE_5024"/>
<accession>A0A0S2DPN0</accession>
<reference evidence="1 2" key="1">
    <citation type="submission" date="2015-11" db="EMBL/GenBank/DDBJ databases">
        <title>Genome sequences of Lysobacter enzymogenes strain C3 and Lysobacter antibioticus ATCC 29479.</title>
        <authorList>
            <person name="Kobayashi D.Y."/>
        </authorList>
    </citation>
    <scope>NUCLEOTIDE SEQUENCE [LARGE SCALE GENOMIC DNA]</scope>
    <source>
        <strain evidence="1 2">C3</strain>
    </source>
</reference>
<dbReference type="Pfam" id="PF12040">
    <property type="entry name" value="DUF3526"/>
    <property type="match status" value="1"/>
</dbReference>
<dbReference type="KEGG" id="lez:GLE_5024"/>
<organism evidence="1 2">
    <name type="scientific">Lysobacter enzymogenes</name>
    <dbReference type="NCBI Taxonomy" id="69"/>
    <lineage>
        <taxon>Bacteria</taxon>
        <taxon>Pseudomonadati</taxon>
        <taxon>Pseudomonadota</taxon>
        <taxon>Gammaproteobacteria</taxon>
        <taxon>Lysobacterales</taxon>
        <taxon>Lysobacteraceae</taxon>
        <taxon>Lysobacter</taxon>
    </lineage>
</organism>
<protein>
    <submittedName>
        <fullName evidence="1">Membrane protein</fullName>
    </submittedName>
</protein>
<dbReference type="PATRIC" id="fig|69.6.peg.4952"/>
<proteinExistence type="predicted"/>
<dbReference type="PANTHER" id="PTHR43471">
    <property type="entry name" value="ABC TRANSPORTER PERMEASE"/>
    <property type="match status" value="1"/>
</dbReference>
<sequence length="467" mass="49956">MSASLTGYEWTLLRRDRRAWWALLALAALVLLAFAFDLAGVAAGNAAKNEAARAERARWLGQGEKDPHSAAHYSIFAFKPTTALAALDPGAEPFVGQTVWLEAHVQNDMLYRPQGDASPLQRAGLASPASLLIAFAPLVAFLLAFTAVAMDRERGTLRLALGAALRPRAIVAAKALAIWSALMLALLAPVVAASAVASAALGALNADLALRLALWAAAMALYLGVLTALGVSVSLLARSVRGALALLFGLWIALALALPRWASSAVEAAHPLPSSQQVKQQLQDEAPSFWTAEEAKKHRQALLAQYGAKDVGDMRVDARGAELDLSERHSHQVFDRVLGGFYDRVAAQDRAFAAWSWLSPAAAMQSLSPMLAGSDFGHHRRFIDAAEQYRRALVNRMNEDVMAHPLNGAQPRHTNDESLWAQVPQFQAPQPALAANWRNAAPALAGLFGWAALAAGLLALAARRLRP</sequence>
<dbReference type="Pfam" id="PF12679">
    <property type="entry name" value="ABC2_membrane_2"/>
    <property type="match status" value="1"/>
</dbReference>
<name>A0A0S2DPN0_LYSEN</name>
<dbReference type="InterPro" id="IPR021913">
    <property type="entry name" value="DUF3526"/>
</dbReference>
<dbReference type="GO" id="GO:0140359">
    <property type="term" value="F:ABC-type transporter activity"/>
    <property type="evidence" value="ECO:0007669"/>
    <property type="project" value="InterPro"/>
</dbReference>
<gene>
    <name evidence="1" type="ORF">GLE_5024</name>
</gene>
<dbReference type="GO" id="GO:0005886">
    <property type="term" value="C:plasma membrane"/>
    <property type="evidence" value="ECO:0007669"/>
    <property type="project" value="UniProtKB-SubCell"/>
</dbReference>
<dbReference type="OrthoDB" id="184009at2"/>
<evidence type="ECO:0000313" key="1">
    <source>
        <dbReference type="EMBL" id="ALN60365.1"/>
    </source>
</evidence>